<evidence type="ECO:0000259" key="3">
    <source>
        <dbReference type="SMART" id="SM00829"/>
    </source>
</evidence>
<dbReference type="CDD" id="cd05286">
    <property type="entry name" value="QOR2"/>
    <property type="match status" value="1"/>
</dbReference>
<name>A0A8K0XL72_9AGAR</name>
<dbReference type="Pfam" id="PF08240">
    <property type="entry name" value="ADH_N"/>
    <property type="match status" value="1"/>
</dbReference>
<dbReference type="InterPro" id="IPR011032">
    <property type="entry name" value="GroES-like_sf"/>
</dbReference>
<dbReference type="Gene3D" id="3.40.50.720">
    <property type="entry name" value="NAD(P)-binding Rossmann-like Domain"/>
    <property type="match status" value="1"/>
</dbReference>
<protein>
    <submittedName>
        <fullName evidence="4">NAD(P)-binding protein</fullName>
    </submittedName>
</protein>
<dbReference type="GO" id="GO:0005829">
    <property type="term" value="C:cytosol"/>
    <property type="evidence" value="ECO:0007669"/>
    <property type="project" value="TreeGrafter"/>
</dbReference>
<dbReference type="EMBL" id="JAEVFJ010000041">
    <property type="protein sequence ID" value="KAH8087143.1"/>
    <property type="molecule type" value="Genomic_DNA"/>
</dbReference>
<comment type="caution">
    <text evidence="4">The sequence shown here is derived from an EMBL/GenBank/DDBJ whole genome shotgun (WGS) entry which is preliminary data.</text>
</comment>
<dbReference type="SMART" id="SM00829">
    <property type="entry name" value="PKS_ER"/>
    <property type="match status" value="1"/>
</dbReference>
<evidence type="ECO:0000256" key="2">
    <source>
        <dbReference type="ARBA" id="ARBA00023002"/>
    </source>
</evidence>
<dbReference type="InterPro" id="IPR036291">
    <property type="entry name" value="NAD(P)-bd_dom_sf"/>
</dbReference>
<dbReference type="GO" id="GO:0035925">
    <property type="term" value="F:mRNA 3'-UTR AU-rich region binding"/>
    <property type="evidence" value="ECO:0007669"/>
    <property type="project" value="TreeGrafter"/>
</dbReference>
<organism evidence="4 5">
    <name type="scientific">Cristinia sonorae</name>
    <dbReference type="NCBI Taxonomy" id="1940300"/>
    <lineage>
        <taxon>Eukaryota</taxon>
        <taxon>Fungi</taxon>
        <taxon>Dikarya</taxon>
        <taxon>Basidiomycota</taxon>
        <taxon>Agaricomycotina</taxon>
        <taxon>Agaricomycetes</taxon>
        <taxon>Agaricomycetidae</taxon>
        <taxon>Agaricales</taxon>
        <taxon>Pleurotineae</taxon>
        <taxon>Stephanosporaceae</taxon>
        <taxon>Cristinia</taxon>
    </lineage>
</organism>
<dbReference type="OrthoDB" id="48317at2759"/>
<dbReference type="InterPro" id="IPR013149">
    <property type="entry name" value="ADH-like_C"/>
</dbReference>
<dbReference type="InterPro" id="IPR047618">
    <property type="entry name" value="QOR-like"/>
</dbReference>
<sequence>MAFPSTIKAIGLTQTGDFDVIKKIDLPFPKPNGDQLLIRVEYSGINFIDNYFRTGIYPVAEWPYILGQESSGTIAALPTDPAALNDPDYKKMNFSVGQKVIIKEKAQMAEYAVCRWQRAIPLPETISLQDAAAIPAQLYTALTFAEEAYNIKQGDFVFIHTVAGGFGLNLTQIAKLRGATVIGSTSTQEKAAIAKEYGADHVILYKDEDVVKRVLEITDGQGVHASFDGVGKDGAEVDFQIIRRKGTIVFVGNASGPVAPIAPLRLAPKNIIICRPVVDNYMTTHAEYLYYAQKANELVSQGHVKIRFHAVVPFTAEAVQQAERELVAGKTVGKIVVKVADGQ</sequence>
<dbReference type="Gene3D" id="3.90.180.10">
    <property type="entry name" value="Medium-chain alcohol dehydrogenases, catalytic domain"/>
    <property type="match status" value="1"/>
</dbReference>
<dbReference type="GO" id="GO:0070402">
    <property type="term" value="F:NADPH binding"/>
    <property type="evidence" value="ECO:0007669"/>
    <property type="project" value="TreeGrafter"/>
</dbReference>
<keyword evidence="2" id="KW-0560">Oxidoreductase</keyword>
<dbReference type="SUPFAM" id="SSF50129">
    <property type="entry name" value="GroES-like"/>
    <property type="match status" value="1"/>
</dbReference>
<dbReference type="GO" id="GO:0003960">
    <property type="term" value="F:quinone reductase (NADPH) activity"/>
    <property type="evidence" value="ECO:0007669"/>
    <property type="project" value="InterPro"/>
</dbReference>
<dbReference type="SUPFAM" id="SSF51735">
    <property type="entry name" value="NAD(P)-binding Rossmann-fold domains"/>
    <property type="match status" value="1"/>
</dbReference>
<accession>A0A8K0XL72</accession>
<evidence type="ECO:0000313" key="4">
    <source>
        <dbReference type="EMBL" id="KAH8087143.1"/>
    </source>
</evidence>
<keyword evidence="1" id="KW-0521">NADP</keyword>
<dbReference type="AlphaFoldDB" id="A0A8K0XL72"/>
<dbReference type="PANTHER" id="PTHR48106:SF13">
    <property type="entry name" value="QUINONE OXIDOREDUCTASE-RELATED"/>
    <property type="match status" value="1"/>
</dbReference>
<evidence type="ECO:0000313" key="5">
    <source>
        <dbReference type="Proteomes" id="UP000813824"/>
    </source>
</evidence>
<dbReference type="InterPro" id="IPR013154">
    <property type="entry name" value="ADH-like_N"/>
</dbReference>
<reference evidence="4" key="1">
    <citation type="journal article" date="2021" name="New Phytol.">
        <title>Evolutionary innovations through gain and loss of genes in the ectomycorrhizal Boletales.</title>
        <authorList>
            <person name="Wu G."/>
            <person name="Miyauchi S."/>
            <person name="Morin E."/>
            <person name="Kuo A."/>
            <person name="Drula E."/>
            <person name="Varga T."/>
            <person name="Kohler A."/>
            <person name="Feng B."/>
            <person name="Cao Y."/>
            <person name="Lipzen A."/>
            <person name="Daum C."/>
            <person name="Hundley H."/>
            <person name="Pangilinan J."/>
            <person name="Johnson J."/>
            <person name="Barry K."/>
            <person name="LaButti K."/>
            <person name="Ng V."/>
            <person name="Ahrendt S."/>
            <person name="Min B."/>
            <person name="Choi I.G."/>
            <person name="Park H."/>
            <person name="Plett J.M."/>
            <person name="Magnuson J."/>
            <person name="Spatafora J.W."/>
            <person name="Nagy L.G."/>
            <person name="Henrissat B."/>
            <person name="Grigoriev I.V."/>
            <person name="Yang Z.L."/>
            <person name="Xu J."/>
            <person name="Martin F.M."/>
        </authorList>
    </citation>
    <scope>NUCLEOTIDE SEQUENCE</scope>
    <source>
        <strain evidence="4">KKN 215</strain>
    </source>
</reference>
<evidence type="ECO:0000256" key="1">
    <source>
        <dbReference type="ARBA" id="ARBA00022857"/>
    </source>
</evidence>
<dbReference type="Proteomes" id="UP000813824">
    <property type="component" value="Unassembled WGS sequence"/>
</dbReference>
<keyword evidence="5" id="KW-1185">Reference proteome</keyword>
<feature type="domain" description="Enoyl reductase (ER)" evidence="3">
    <location>
        <begin position="16"/>
        <end position="337"/>
    </location>
</feature>
<dbReference type="Pfam" id="PF00107">
    <property type="entry name" value="ADH_zinc_N"/>
    <property type="match status" value="1"/>
</dbReference>
<gene>
    <name evidence="4" type="ORF">BXZ70DRAFT_899667</name>
</gene>
<proteinExistence type="predicted"/>
<dbReference type="InterPro" id="IPR020843">
    <property type="entry name" value="ER"/>
</dbReference>
<dbReference type="PANTHER" id="PTHR48106">
    <property type="entry name" value="QUINONE OXIDOREDUCTASE PIG3-RELATED"/>
    <property type="match status" value="1"/>
</dbReference>